<comment type="caution">
    <text evidence="1">The sequence shown here is derived from an EMBL/GenBank/DDBJ whole genome shotgun (WGS) entry which is preliminary data.</text>
</comment>
<reference evidence="1 2" key="1">
    <citation type="journal article" date="2014" name="Am. J. Bot.">
        <title>Genome assembly and annotation for red clover (Trifolium pratense; Fabaceae).</title>
        <authorList>
            <person name="Istvanek J."/>
            <person name="Jaros M."/>
            <person name="Krenek A."/>
            <person name="Repkova J."/>
        </authorList>
    </citation>
    <scope>NUCLEOTIDE SEQUENCE [LARGE SCALE GENOMIC DNA]</scope>
    <source>
        <strain evidence="2">cv. Tatra</strain>
        <tissue evidence="1">Young leaves</tissue>
    </source>
</reference>
<evidence type="ECO:0000313" key="1">
    <source>
        <dbReference type="EMBL" id="PNX58744.1"/>
    </source>
</evidence>
<name>A0A2K3JXI4_TRIPR</name>
<accession>A0A2K3JXI4</accession>
<dbReference type="Proteomes" id="UP000236291">
    <property type="component" value="Unassembled WGS sequence"/>
</dbReference>
<dbReference type="AlphaFoldDB" id="A0A2K3JXI4"/>
<reference evidence="1 2" key="2">
    <citation type="journal article" date="2017" name="Front. Plant Sci.">
        <title>Gene Classification and Mining of Molecular Markers Useful in Red Clover (Trifolium pratense) Breeding.</title>
        <authorList>
            <person name="Istvanek J."/>
            <person name="Dluhosova J."/>
            <person name="Dluhos P."/>
            <person name="Patkova L."/>
            <person name="Nedelnik J."/>
            <person name="Repkova J."/>
        </authorList>
    </citation>
    <scope>NUCLEOTIDE SEQUENCE [LARGE SCALE GENOMIC DNA]</scope>
    <source>
        <strain evidence="2">cv. Tatra</strain>
        <tissue evidence="1">Young leaves</tissue>
    </source>
</reference>
<dbReference type="EMBL" id="ASHM01079266">
    <property type="protein sequence ID" value="PNX58744.1"/>
    <property type="molecule type" value="Genomic_DNA"/>
</dbReference>
<protein>
    <submittedName>
        <fullName evidence="1">Uncharacterized protein</fullName>
    </submittedName>
</protein>
<gene>
    <name evidence="1" type="ORF">L195_g051067</name>
</gene>
<proteinExistence type="predicted"/>
<organism evidence="1 2">
    <name type="scientific">Trifolium pratense</name>
    <name type="common">Red clover</name>
    <dbReference type="NCBI Taxonomy" id="57577"/>
    <lineage>
        <taxon>Eukaryota</taxon>
        <taxon>Viridiplantae</taxon>
        <taxon>Streptophyta</taxon>
        <taxon>Embryophyta</taxon>
        <taxon>Tracheophyta</taxon>
        <taxon>Spermatophyta</taxon>
        <taxon>Magnoliopsida</taxon>
        <taxon>eudicotyledons</taxon>
        <taxon>Gunneridae</taxon>
        <taxon>Pentapetalae</taxon>
        <taxon>rosids</taxon>
        <taxon>fabids</taxon>
        <taxon>Fabales</taxon>
        <taxon>Fabaceae</taxon>
        <taxon>Papilionoideae</taxon>
        <taxon>50 kb inversion clade</taxon>
        <taxon>NPAAA clade</taxon>
        <taxon>Hologalegina</taxon>
        <taxon>IRL clade</taxon>
        <taxon>Trifolieae</taxon>
        <taxon>Trifolium</taxon>
    </lineage>
</organism>
<feature type="non-terminal residue" evidence="1">
    <location>
        <position position="1"/>
    </location>
</feature>
<evidence type="ECO:0000313" key="2">
    <source>
        <dbReference type="Proteomes" id="UP000236291"/>
    </source>
</evidence>
<sequence length="96" mass="10590">DPTPDLDQVLPIPYFENVESTPLSFVSPEVLDTSSSIESPPPFNRYGITYEKRVKPHDSAPAPSVSIPALAPDLPIVIRKGNRSTCNPQHIYNFLS</sequence>